<evidence type="ECO:0000313" key="7">
    <source>
        <dbReference type="Proteomes" id="UP001371305"/>
    </source>
</evidence>
<dbReference type="Gene3D" id="2.30.30.100">
    <property type="match status" value="1"/>
</dbReference>
<dbReference type="PROSITE" id="PS51733">
    <property type="entry name" value="BPL_LPL_CATALYTIC"/>
    <property type="match status" value="1"/>
</dbReference>
<dbReference type="InterPro" id="IPR045864">
    <property type="entry name" value="aa-tRNA-synth_II/BPL/LPL"/>
</dbReference>
<evidence type="ECO:0000256" key="2">
    <source>
        <dbReference type="ARBA" id="ARBA00023267"/>
    </source>
</evidence>
<dbReference type="NCBIfam" id="TIGR00121">
    <property type="entry name" value="birA_ligase"/>
    <property type="match status" value="1"/>
</dbReference>
<comment type="caution">
    <text evidence="6">The sequence shown here is derived from an EMBL/GenBank/DDBJ whole genome shotgun (WGS) entry which is preliminary data.</text>
</comment>
<keyword evidence="1 6" id="KW-0436">Ligase</keyword>
<dbReference type="CDD" id="cd16442">
    <property type="entry name" value="BPL"/>
    <property type="match status" value="1"/>
</dbReference>
<dbReference type="InterPro" id="IPR004408">
    <property type="entry name" value="Biotin_CoA_COase_ligase"/>
</dbReference>
<name>A0ABU9ARA1_9BACT</name>
<dbReference type="InterPro" id="IPR003142">
    <property type="entry name" value="BPL_C"/>
</dbReference>
<comment type="catalytic activity">
    <reaction evidence="4">
        <text>biotin + L-lysyl-[protein] + ATP = N(6)-biotinyl-L-lysyl-[protein] + AMP + diphosphate + H(+)</text>
        <dbReference type="Rhea" id="RHEA:11756"/>
        <dbReference type="Rhea" id="RHEA-COMP:9752"/>
        <dbReference type="Rhea" id="RHEA-COMP:10505"/>
        <dbReference type="ChEBI" id="CHEBI:15378"/>
        <dbReference type="ChEBI" id="CHEBI:29969"/>
        <dbReference type="ChEBI" id="CHEBI:30616"/>
        <dbReference type="ChEBI" id="CHEBI:33019"/>
        <dbReference type="ChEBI" id="CHEBI:57586"/>
        <dbReference type="ChEBI" id="CHEBI:83144"/>
        <dbReference type="ChEBI" id="CHEBI:456215"/>
        <dbReference type="EC" id="6.3.4.15"/>
    </reaction>
</comment>
<evidence type="ECO:0000259" key="5">
    <source>
        <dbReference type="PROSITE" id="PS51733"/>
    </source>
</evidence>
<dbReference type="Gene3D" id="3.30.930.10">
    <property type="entry name" value="Bira Bifunctional Protein, Domain 2"/>
    <property type="match status" value="1"/>
</dbReference>
<dbReference type="EMBL" id="JBBUKT010000002">
    <property type="protein sequence ID" value="MEK7950248.1"/>
    <property type="molecule type" value="Genomic_DNA"/>
</dbReference>
<evidence type="ECO:0000313" key="6">
    <source>
        <dbReference type="EMBL" id="MEK7950248.1"/>
    </source>
</evidence>
<evidence type="ECO:0000256" key="1">
    <source>
        <dbReference type="ARBA" id="ARBA00022598"/>
    </source>
</evidence>
<proteinExistence type="predicted"/>
<gene>
    <name evidence="6" type="ORF">WKV53_07065</name>
</gene>
<dbReference type="Pfam" id="PF02237">
    <property type="entry name" value="BPL_C"/>
    <property type="match status" value="1"/>
</dbReference>
<dbReference type="Pfam" id="PF03099">
    <property type="entry name" value="BPL_LplA_LipB"/>
    <property type="match status" value="1"/>
</dbReference>
<protein>
    <recommendedName>
        <fullName evidence="3">biotin--[biotin carboxyl-carrier protein] ligase</fullName>
        <ecNumber evidence="3">6.3.4.15</ecNumber>
    </recommendedName>
</protein>
<dbReference type="Proteomes" id="UP001371305">
    <property type="component" value="Unassembled WGS sequence"/>
</dbReference>
<evidence type="ECO:0000256" key="4">
    <source>
        <dbReference type="ARBA" id="ARBA00047846"/>
    </source>
</evidence>
<organism evidence="6 7">
    <name type="scientific">Luteolibacter soli</name>
    <dbReference type="NCBI Taxonomy" id="3135280"/>
    <lineage>
        <taxon>Bacteria</taxon>
        <taxon>Pseudomonadati</taxon>
        <taxon>Verrucomicrobiota</taxon>
        <taxon>Verrucomicrobiia</taxon>
        <taxon>Verrucomicrobiales</taxon>
        <taxon>Verrucomicrobiaceae</taxon>
        <taxon>Luteolibacter</taxon>
    </lineage>
</organism>
<reference evidence="6 7" key="1">
    <citation type="submission" date="2024-04" db="EMBL/GenBank/DDBJ databases">
        <title>Luteolibacter sp. isolated from soil.</title>
        <authorList>
            <person name="An J."/>
        </authorList>
    </citation>
    <scope>NUCLEOTIDE SEQUENCE [LARGE SCALE GENOMIC DNA]</scope>
    <source>
        <strain evidence="6 7">Y139</strain>
    </source>
</reference>
<dbReference type="SUPFAM" id="SSF55681">
    <property type="entry name" value="Class II aaRS and biotin synthetases"/>
    <property type="match status" value="1"/>
</dbReference>
<feature type="domain" description="BPL/LPL catalytic" evidence="5">
    <location>
        <begin position="15"/>
        <end position="184"/>
    </location>
</feature>
<dbReference type="GO" id="GO:0004077">
    <property type="term" value="F:biotin--[biotin carboxyl-carrier protein] ligase activity"/>
    <property type="evidence" value="ECO:0007669"/>
    <property type="project" value="UniProtKB-EC"/>
</dbReference>
<keyword evidence="7" id="KW-1185">Reference proteome</keyword>
<dbReference type="PANTHER" id="PTHR12835:SF5">
    <property type="entry name" value="BIOTIN--PROTEIN LIGASE"/>
    <property type="match status" value="1"/>
</dbReference>
<accession>A0ABU9ARA1</accession>
<dbReference type="PANTHER" id="PTHR12835">
    <property type="entry name" value="BIOTIN PROTEIN LIGASE"/>
    <property type="match status" value="1"/>
</dbReference>
<sequence length="249" mass="26514">MSCIWQDVELPAGFRLDFRETTGSTNDDVREAARAGAPAGLVVVAGRQQSGRGRRGAAWVCPPGEGLAFSVLLRLTEPKALWPRLSLAAGLAVAEGLDRHGVAAEVKWPNDVWINGKKIAGILVEAGEDFVVVGIGINVGVTEFPQALEDSATSLALECGEAPELPLVLASMLERLPVWQAKIGADFDELLRRFRERCALTGERVRLTAADGVLVGEAAGIGDGGELLVRTSEGIRRIVQAEEVRVVES</sequence>
<dbReference type="RefSeq" id="WP_341403703.1">
    <property type="nucleotide sequence ID" value="NZ_JBBUKT010000002.1"/>
</dbReference>
<evidence type="ECO:0000256" key="3">
    <source>
        <dbReference type="ARBA" id="ARBA00024227"/>
    </source>
</evidence>
<keyword evidence="2" id="KW-0092">Biotin</keyword>
<dbReference type="EC" id="6.3.4.15" evidence="3"/>
<dbReference type="InterPro" id="IPR004143">
    <property type="entry name" value="BPL_LPL_catalytic"/>
</dbReference>